<dbReference type="Proteomes" id="UP000071778">
    <property type="component" value="Chromosome"/>
</dbReference>
<reference evidence="1 2" key="1">
    <citation type="submission" date="2015-11" db="EMBL/GenBank/DDBJ databases">
        <title>Exploring the genomic traits of fungus-feeding bacterial genus Collimonas.</title>
        <authorList>
            <person name="Song C."/>
            <person name="Schmidt R."/>
            <person name="de Jager V."/>
            <person name="Krzyzanowska D."/>
            <person name="Jongedijk E."/>
            <person name="Cankar K."/>
            <person name="Beekwilder J."/>
            <person name="van Veen A."/>
            <person name="de Boer W."/>
            <person name="van Veen J.A."/>
            <person name="Garbeva P."/>
        </authorList>
    </citation>
    <scope>NUCLEOTIDE SEQUENCE [LARGE SCALE GENOMIC DNA]</scope>
    <source>
        <strain evidence="1 2">Ter282</strain>
    </source>
</reference>
<proteinExistence type="predicted"/>
<gene>
    <name evidence="1" type="ORF">CAter282_1559</name>
</gene>
<protein>
    <submittedName>
        <fullName evidence="1">Uncharacterized protein</fullName>
    </submittedName>
</protein>
<evidence type="ECO:0000313" key="1">
    <source>
        <dbReference type="EMBL" id="AMP09345.1"/>
    </source>
</evidence>
<dbReference type="EMBL" id="CP013235">
    <property type="protein sequence ID" value="AMP09345.1"/>
    <property type="molecule type" value="Genomic_DNA"/>
</dbReference>
<keyword evidence="2" id="KW-1185">Reference proteome</keyword>
<dbReference type="AlphaFoldDB" id="A0A127QHR2"/>
<dbReference type="PATRIC" id="fig|279058.17.peg.1667"/>
<accession>A0A127QHR2</accession>
<sequence>MEEICRDWSRAGSAMQMLAFPLFLHLEGKNGAMLMLLKLPDS</sequence>
<evidence type="ECO:0000313" key="2">
    <source>
        <dbReference type="Proteomes" id="UP000071778"/>
    </source>
</evidence>
<organism evidence="1 2">
    <name type="scientific">Collimonas arenae</name>
    <dbReference type="NCBI Taxonomy" id="279058"/>
    <lineage>
        <taxon>Bacteria</taxon>
        <taxon>Pseudomonadati</taxon>
        <taxon>Pseudomonadota</taxon>
        <taxon>Betaproteobacteria</taxon>
        <taxon>Burkholderiales</taxon>
        <taxon>Oxalobacteraceae</taxon>
        <taxon>Collimonas</taxon>
    </lineage>
</organism>
<name>A0A127QHR2_9BURK</name>